<dbReference type="Proteomes" id="UP000011519">
    <property type="component" value="Unassembled WGS sequence"/>
</dbReference>
<evidence type="ECO:0000313" key="3">
    <source>
        <dbReference type="EMBL" id="ELY92830.1"/>
    </source>
</evidence>
<feature type="transmembrane region" description="Helical" evidence="1">
    <location>
        <begin position="21"/>
        <end position="49"/>
    </location>
</feature>
<evidence type="ECO:0000256" key="1">
    <source>
        <dbReference type="SAM" id="Phobius"/>
    </source>
</evidence>
<keyword evidence="1" id="KW-0472">Membrane</keyword>
<name>M0A239_9EURY</name>
<comment type="caution">
    <text evidence="3">The sequence shown here is derived from an EMBL/GenBank/DDBJ whole genome shotgun (WGS) entry which is preliminary data.</text>
</comment>
<dbReference type="EMBL" id="AOIM01000016">
    <property type="protein sequence ID" value="ELY92830.1"/>
    <property type="molecule type" value="Genomic_DNA"/>
</dbReference>
<sequence>MSADRRQSSHGVRSLCALPRAVSPVVGTITLLVLTVFLVGAIALVLSGWTLGSPPPIAAFELTADSETGQLTFEHTAGDEIDVEDLSLHVTVDGTALEYQPPVPYVGAEGFRGSPEGPFNAQSESTWKTGERASVTLAGTNEPTLESGSTVRVKVAIEGSRVAELESVAE</sequence>
<dbReference type="OrthoDB" id="201989at2157"/>
<keyword evidence="1" id="KW-1133">Transmembrane helix</keyword>
<accession>M0A239</accession>
<organism evidence="3 4">
    <name type="scientific">Natrialba hulunbeirensis JCM 10989</name>
    <dbReference type="NCBI Taxonomy" id="1227493"/>
    <lineage>
        <taxon>Archaea</taxon>
        <taxon>Methanobacteriati</taxon>
        <taxon>Methanobacteriota</taxon>
        <taxon>Stenosarchaea group</taxon>
        <taxon>Halobacteria</taxon>
        <taxon>Halobacteriales</taxon>
        <taxon>Natrialbaceae</taxon>
        <taxon>Natrialba</taxon>
    </lineage>
</organism>
<protein>
    <recommendedName>
        <fullName evidence="2">Archaeal Type IV pilin N-terminal domain-containing protein</fullName>
    </recommendedName>
</protein>
<gene>
    <name evidence="3" type="ORF">C483_06772</name>
</gene>
<dbReference type="AlphaFoldDB" id="M0A239"/>
<dbReference type="InterPro" id="IPR012859">
    <property type="entry name" value="Pilin_N_archaeal"/>
</dbReference>
<dbReference type="RefSeq" id="WP_006652583.1">
    <property type="nucleotide sequence ID" value="NZ_AOIM01000016.1"/>
</dbReference>
<dbReference type="Pfam" id="PF07790">
    <property type="entry name" value="Pilin_N"/>
    <property type="match status" value="1"/>
</dbReference>
<reference evidence="3 4" key="1">
    <citation type="journal article" date="2014" name="PLoS Genet.">
        <title>Phylogenetically driven sequencing of extremely halophilic archaea reveals strategies for static and dynamic osmo-response.</title>
        <authorList>
            <person name="Becker E.A."/>
            <person name="Seitzer P.M."/>
            <person name="Tritt A."/>
            <person name="Larsen D."/>
            <person name="Krusor M."/>
            <person name="Yao A.I."/>
            <person name="Wu D."/>
            <person name="Madern D."/>
            <person name="Eisen J.A."/>
            <person name="Darling A.E."/>
            <person name="Facciotti M.T."/>
        </authorList>
    </citation>
    <scope>NUCLEOTIDE SEQUENCE [LARGE SCALE GENOMIC DNA]</scope>
    <source>
        <strain evidence="3 4">JCM 10989</strain>
    </source>
</reference>
<proteinExistence type="predicted"/>
<feature type="domain" description="Archaeal Type IV pilin N-terminal" evidence="2">
    <location>
        <begin position="20"/>
        <end position="94"/>
    </location>
</feature>
<keyword evidence="1" id="KW-0812">Transmembrane</keyword>
<dbReference type="PATRIC" id="fig|1227493.4.peg.1337"/>
<evidence type="ECO:0000259" key="2">
    <source>
        <dbReference type="Pfam" id="PF07790"/>
    </source>
</evidence>
<evidence type="ECO:0000313" key="4">
    <source>
        <dbReference type="Proteomes" id="UP000011519"/>
    </source>
</evidence>
<keyword evidence="4" id="KW-1185">Reference proteome</keyword>